<dbReference type="InterPro" id="IPR001714">
    <property type="entry name" value="Pept_M24_MAP"/>
</dbReference>
<dbReference type="SUPFAM" id="SSF53092">
    <property type="entry name" value="Creatinase/prolidase N-terminal domain"/>
    <property type="match status" value="1"/>
</dbReference>
<name>A0A6A6WV80_9PLEO</name>
<dbReference type="PANTHER" id="PTHR46112">
    <property type="entry name" value="AMINOPEPTIDASE"/>
    <property type="match status" value="1"/>
</dbReference>
<feature type="domain" description="Peptidase M24" evidence="2">
    <location>
        <begin position="245"/>
        <end position="455"/>
    </location>
</feature>
<keyword evidence="4" id="KW-1185">Reference proteome</keyword>
<dbReference type="OrthoDB" id="9995434at2759"/>
<dbReference type="InterPro" id="IPR036005">
    <property type="entry name" value="Creatinase/aminopeptidase-like"/>
</dbReference>
<dbReference type="InterPro" id="IPR029149">
    <property type="entry name" value="Creatin/AminoP/Spt16_N"/>
</dbReference>
<dbReference type="EMBL" id="MU002257">
    <property type="protein sequence ID" value="KAF2788009.1"/>
    <property type="molecule type" value="Genomic_DNA"/>
</dbReference>
<protein>
    <submittedName>
        <fullName evidence="3">Peptidase M24</fullName>
    </submittedName>
</protein>
<reference evidence="3" key="1">
    <citation type="journal article" date="2020" name="Stud. Mycol.">
        <title>101 Dothideomycetes genomes: a test case for predicting lifestyles and emergence of pathogens.</title>
        <authorList>
            <person name="Haridas S."/>
            <person name="Albert R."/>
            <person name="Binder M."/>
            <person name="Bloem J."/>
            <person name="Labutti K."/>
            <person name="Salamov A."/>
            <person name="Andreopoulos B."/>
            <person name="Baker S."/>
            <person name="Barry K."/>
            <person name="Bills G."/>
            <person name="Bluhm B."/>
            <person name="Cannon C."/>
            <person name="Castanera R."/>
            <person name="Culley D."/>
            <person name="Daum C."/>
            <person name="Ezra D."/>
            <person name="Gonzalez J."/>
            <person name="Henrissat B."/>
            <person name="Kuo A."/>
            <person name="Liang C."/>
            <person name="Lipzen A."/>
            <person name="Lutzoni F."/>
            <person name="Magnuson J."/>
            <person name="Mondo S."/>
            <person name="Nolan M."/>
            <person name="Ohm R."/>
            <person name="Pangilinan J."/>
            <person name="Park H.-J."/>
            <person name="Ramirez L."/>
            <person name="Alfaro M."/>
            <person name="Sun H."/>
            <person name="Tritt A."/>
            <person name="Yoshinaga Y."/>
            <person name="Zwiers L.-H."/>
            <person name="Turgeon B."/>
            <person name="Goodwin S."/>
            <person name="Spatafora J."/>
            <person name="Crous P."/>
            <person name="Grigoriev I."/>
        </authorList>
    </citation>
    <scope>NUCLEOTIDE SEQUENCE</scope>
    <source>
        <strain evidence="3">CBS 109.77</strain>
    </source>
</reference>
<sequence>MKGPSLPHPATATSSRNKYPRMFHLLFFLAVGTLVLTWNRLSLADLSPDSFLKKSKFQKCSVDTYLATGLEFLKTAERPPLEEYILRRNNLAKALVADGVDAFIVEPGYTFSYYANVTQPEWEVWEPEERPFLMVIRPAELPNGTVIANTSFLVPHFEEVRARLLNMPFPEKISTVTYEEHWNYYTTLWESPIWGETLSPTLMVDEEIRDFIVRGLESNGFTVVGLSGEVEAVRQVKTDREIGILRAVNTGTVEAIRAMRKCLYYGVTENEVVEVLDNTMRAAGMDPFFDIVEFGKQAALPHGGHDGQAKLEPGDFILIDVGSHLYGYSSDVCRTFYPLSFPNPPPPEYNVTEKLAVWQVVLDAQAASVKAMVPNGTAAAVDIAARSVIEAAGYGEAFTHRLGHSLGIKAHESPYLNKGNFGAILRPGMVFTSEPGVYVLNHFGVRHEDILVIKEDGEAENICGGYATSPWEP</sequence>
<evidence type="ECO:0000313" key="3">
    <source>
        <dbReference type="EMBL" id="KAF2788009.1"/>
    </source>
</evidence>
<keyword evidence="1" id="KW-0963">Cytoplasm</keyword>
<dbReference type="Pfam" id="PF00557">
    <property type="entry name" value="Peptidase_M24"/>
    <property type="match status" value="1"/>
</dbReference>
<dbReference type="SUPFAM" id="SSF55920">
    <property type="entry name" value="Creatinase/aminopeptidase"/>
    <property type="match status" value="1"/>
</dbReference>
<evidence type="ECO:0000313" key="4">
    <source>
        <dbReference type="Proteomes" id="UP000799757"/>
    </source>
</evidence>
<gene>
    <name evidence="3" type="ORF">K505DRAFT_421409</name>
</gene>
<dbReference type="Proteomes" id="UP000799757">
    <property type="component" value="Unassembled WGS sequence"/>
</dbReference>
<dbReference type="PANTHER" id="PTHR46112:SF2">
    <property type="entry name" value="XAA-PRO AMINOPEPTIDASE P-RELATED"/>
    <property type="match status" value="1"/>
</dbReference>
<evidence type="ECO:0000259" key="2">
    <source>
        <dbReference type="Pfam" id="PF00557"/>
    </source>
</evidence>
<dbReference type="Gene3D" id="3.90.230.10">
    <property type="entry name" value="Creatinase/methionine aminopeptidase superfamily"/>
    <property type="match status" value="1"/>
</dbReference>
<proteinExistence type="predicted"/>
<dbReference type="InterPro" id="IPR050659">
    <property type="entry name" value="Peptidase_M24B"/>
</dbReference>
<dbReference type="AlphaFoldDB" id="A0A6A6WV80"/>
<evidence type="ECO:0000256" key="1">
    <source>
        <dbReference type="ARBA" id="ARBA00022490"/>
    </source>
</evidence>
<accession>A0A6A6WV80</accession>
<organism evidence="3 4">
    <name type="scientific">Melanomma pulvis-pyrius CBS 109.77</name>
    <dbReference type="NCBI Taxonomy" id="1314802"/>
    <lineage>
        <taxon>Eukaryota</taxon>
        <taxon>Fungi</taxon>
        <taxon>Dikarya</taxon>
        <taxon>Ascomycota</taxon>
        <taxon>Pezizomycotina</taxon>
        <taxon>Dothideomycetes</taxon>
        <taxon>Pleosporomycetidae</taxon>
        <taxon>Pleosporales</taxon>
        <taxon>Melanommataceae</taxon>
        <taxon>Melanomma</taxon>
    </lineage>
</organism>
<dbReference type="PRINTS" id="PR00599">
    <property type="entry name" value="MAPEPTIDASE"/>
</dbReference>
<dbReference type="Gene3D" id="3.40.350.10">
    <property type="entry name" value="Creatinase/prolidase N-terminal domain"/>
    <property type="match status" value="1"/>
</dbReference>
<dbReference type="InterPro" id="IPR000994">
    <property type="entry name" value="Pept_M24"/>
</dbReference>